<organism evidence="2 3">
    <name type="scientific">Litorimonas taeanensis</name>
    <dbReference type="NCBI Taxonomy" id="568099"/>
    <lineage>
        <taxon>Bacteria</taxon>
        <taxon>Pseudomonadati</taxon>
        <taxon>Pseudomonadota</taxon>
        <taxon>Alphaproteobacteria</taxon>
        <taxon>Maricaulales</taxon>
        <taxon>Robiginitomaculaceae</taxon>
    </lineage>
</organism>
<gene>
    <name evidence="2" type="ORF">DES40_2391</name>
</gene>
<feature type="signal peptide" evidence="1">
    <location>
        <begin position="1"/>
        <end position="19"/>
    </location>
</feature>
<dbReference type="AlphaFoldDB" id="A0A420WF48"/>
<evidence type="ECO:0000313" key="3">
    <source>
        <dbReference type="Proteomes" id="UP000282211"/>
    </source>
</evidence>
<dbReference type="Proteomes" id="UP000282211">
    <property type="component" value="Unassembled WGS sequence"/>
</dbReference>
<evidence type="ECO:0000313" key="2">
    <source>
        <dbReference type="EMBL" id="RKQ69589.1"/>
    </source>
</evidence>
<protein>
    <submittedName>
        <fullName evidence="2">Uncharacterized protein DUF1134</fullName>
    </submittedName>
</protein>
<dbReference type="InParanoid" id="A0A420WF48"/>
<accession>A0A420WF48</accession>
<name>A0A420WF48_9PROT</name>
<sequence>MKSLFLVLMAAVLMGCASAGDQSQSNYDPSYKLSEVAVLSEGHFGLEKDAITQALRPTFKKYGRPRLFISGQMSSVDEPMAEWLYGQGLVRKKIGLPGHTFWRIEGQGLQGKFKPMKAAHLVYNRQDLKRLDTPLRAIGDLNRRGQTFTVFERAQEDLIIVTINKTEDLPETSKFDDIKFFEN</sequence>
<keyword evidence="1" id="KW-0732">Signal</keyword>
<dbReference type="OrthoDB" id="1496333at2"/>
<reference evidence="2 3" key="1">
    <citation type="submission" date="2018-10" db="EMBL/GenBank/DDBJ databases">
        <title>Genomic Encyclopedia of Type Strains, Phase IV (KMG-IV): sequencing the most valuable type-strain genomes for metagenomic binning, comparative biology and taxonomic classification.</title>
        <authorList>
            <person name="Goeker M."/>
        </authorList>
    </citation>
    <scope>NUCLEOTIDE SEQUENCE [LARGE SCALE GENOMIC DNA]</scope>
    <source>
        <strain evidence="2 3">DSM 22008</strain>
    </source>
</reference>
<dbReference type="PROSITE" id="PS51257">
    <property type="entry name" value="PROKAR_LIPOPROTEIN"/>
    <property type="match status" value="1"/>
</dbReference>
<comment type="caution">
    <text evidence="2">The sequence shown here is derived from an EMBL/GenBank/DDBJ whole genome shotgun (WGS) entry which is preliminary data.</text>
</comment>
<feature type="chain" id="PRO_5019572211" evidence="1">
    <location>
        <begin position="20"/>
        <end position="183"/>
    </location>
</feature>
<evidence type="ECO:0000256" key="1">
    <source>
        <dbReference type="SAM" id="SignalP"/>
    </source>
</evidence>
<dbReference type="RefSeq" id="WP_121102436.1">
    <property type="nucleotide sequence ID" value="NZ_RBII01000002.1"/>
</dbReference>
<proteinExistence type="predicted"/>
<keyword evidence="3" id="KW-1185">Reference proteome</keyword>
<dbReference type="EMBL" id="RBII01000002">
    <property type="protein sequence ID" value="RKQ69589.1"/>
    <property type="molecule type" value="Genomic_DNA"/>
</dbReference>